<dbReference type="PANTHER" id="PTHR33048:SF108">
    <property type="entry name" value="INTEGRAL MEMBRANE PROTEIN"/>
    <property type="match status" value="1"/>
</dbReference>
<dbReference type="PANTHER" id="PTHR33048">
    <property type="entry name" value="PTH11-LIKE INTEGRAL MEMBRANE PROTEIN (AFU_ORTHOLOGUE AFUA_5G11245)"/>
    <property type="match status" value="1"/>
</dbReference>
<organism evidence="9 10">
    <name type="scientific">Penicillium frequentans</name>
    <dbReference type="NCBI Taxonomy" id="3151616"/>
    <lineage>
        <taxon>Eukaryota</taxon>
        <taxon>Fungi</taxon>
        <taxon>Dikarya</taxon>
        <taxon>Ascomycota</taxon>
        <taxon>Pezizomycotina</taxon>
        <taxon>Eurotiomycetes</taxon>
        <taxon>Eurotiomycetidae</taxon>
        <taxon>Eurotiales</taxon>
        <taxon>Aspergillaceae</taxon>
        <taxon>Penicillium</taxon>
    </lineage>
</organism>
<evidence type="ECO:0000259" key="8">
    <source>
        <dbReference type="Pfam" id="PF20684"/>
    </source>
</evidence>
<comment type="subcellular location">
    <subcellularLocation>
        <location evidence="1">Membrane</location>
        <topology evidence="1">Multi-pass membrane protein</topology>
    </subcellularLocation>
</comment>
<evidence type="ECO:0000256" key="4">
    <source>
        <dbReference type="ARBA" id="ARBA00023136"/>
    </source>
</evidence>
<feature type="transmembrane region" description="Helical" evidence="7">
    <location>
        <begin position="6"/>
        <end position="23"/>
    </location>
</feature>
<evidence type="ECO:0000313" key="10">
    <source>
        <dbReference type="Proteomes" id="UP001220324"/>
    </source>
</evidence>
<feature type="transmembrane region" description="Helical" evidence="7">
    <location>
        <begin position="73"/>
        <end position="98"/>
    </location>
</feature>
<feature type="region of interest" description="Disordered" evidence="6">
    <location>
        <begin position="170"/>
        <end position="199"/>
    </location>
</feature>
<keyword evidence="10" id="KW-1185">Reference proteome</keyword>
<name>A0AAD6GFK3_9EURO</name>
<evidence type="ECO:0000256" key="6">
    <source>
        <dbReference type="SAM" id="MobiDB-lite"/>
    </source>
</evidence>
<keyword evidence="3 7" id="KW-1133">Transmembrane helix</keyword>
<dbReference type="Pfam" id="PF20684">
    <property type="entry name" value="Fung_rhodopsin"/>
    <property type="match status" value="1"/>
</dbReference>
<evidence type="ECO:0000256" key="1">
    <source>
        <dbReference type="ARBA" id="ARBA00004141"/>
    </source>
</evidence>
<comment type="caution">
    <text evidence="9">The sequence shown here is derived from an EMBL/GenBank/DDBJ whole genome shotgun (WGS) entry which is preliminary data.</text>
</comment>
<feature type="transmembrane region" description="Helical" evidence="7">
    <location>
        <begin position="30"/>
        <end position="53"/>
    </location>
</feature>
<dbReference type="Proteomes" id="UP001220324">
    <property type="component" value="Unassembled WGS sequence"/>
</dbReference>
<dbReference type="GO" id="GO:0016020">
    <property type="term" value="C:membrane"/>
    <property type="evidence" value="ECO:0007669"/>
    <property type="project" value="UniProtKB-SubCell"/>
</dbReference>
<keyword evidence="4 7" id="KW-0472">Membrane</keyword>
<evidence type="ECO:0000256" key="2">
    <source>
        <dbReference type="ARBA" id="ARBA00022692"/>
    </source>
</evidence>
<dbReference type="InterPro" id="IPR052337">
    <property type="entry name" value="SAT4-like"/>
</dbReference>
<dbReference type="EMBL" id="JAQIZZ010000006">
    <property type="protein sequence ID" value="KAJ5538872.1"/>
    <property type="molecule type" value="Genomic_DNA"/>
</dbReference>
<accession>A0AAD6GFK3</accession>
<evidence type="ECO:0000256" key="7">
    <source>
        <dbReference type="SAM" id="Phobius"/>
    </source>
</evidence>
<feature type="domain" description="Rhodopsin" evidence="8">
    <location>
        <begin position="1"/>
        <end position="142"/>
    </location>
</feature>
<dbReference type="InterPro" id="IPR049326">
    <property type="entry name" value="Rhodopsin_dom_fungi"/>
</dbReference>
<evidence type="ECO:0000256" key="5">
    <source>
        <dbReference type="ARBA" id="ARBA00038359"/>
    </source>
</evidence>
<evidence type="ECO:0000313" key="9">
    <source>
        <dbReference type="EMBL" id="KAJ5538872.1"/>
    </source>
</evidence>
<reference evidence="9 10" key="1">
    <citation type="journal article" date="2023" name="IMA Fungus">
        <title>Comparative genomic study of the Penicillium genus elucidates a diverse pangenome and 15 lateral gene transfer events.</title>
        <authorList>
            <person name="Petersen C."/>
            <person name="Sorensen T."/>
            <person name="Nielsen M.R."/>
            <person name="Sondergaard T.E."/>
            <person name="Sorensen J.L."/>
            <person name="Fitzpatrick D.A."/>
            <person name="Frisvad J.C."/>
            <person name="Nielsen K.L."/>
        </authorList>
    </citation>
    <scope>NUCLEOTIDE SEQUENCE [LARGE SCALE GENOMIC DNA]</scope>
    <source>
        <strain evidence="9 10">IBT 35679</strain>
    </source>
</reference>
<gene>
    <name evidence="9" type="ORF">N7494_008351</name>
</gene>
<sequence>MFYVPMVLFVKTSLIYIMIRLWSPYRGKVIALYSFLAFIVSYYAVILFIKIFICNPIRLFWDVNRHDGMCLNRSAIIVTDSSISVITDLAILIFPIVLAWTLHVPLSRKLYVIAILGAGSIAVAFSIYRLVLVVSERNSSDEIDVFMRKVDWDLSARAFHPLTSSFVNTNTAKRPRKKKEKELQHNSRASLNPGYNDGDLGRRKRMHHWVI</sequence>
<keyword evidence="2 7" id="KW-0812">Transmembrane</keyword>
<proteinExistence type="inferred from homology"/>
<feature type="transmembrane region" description="Helical" evidence="7">
    <location>
        <begin position="110"/>
        <end position="131"/>
    </location>
</feature>
<protein>
    <recommendedName>
        <fullName evidence="8">Rhodopsin domain-containing protein</fullName>
    </recommendedName>
</protein>
<dbReference type="AlphaFoldDB" id="A0AAD6GFK3"/>
<evidence type="ECO:0000256" key="3">
    <source>
        <dbReference type="ARBA" id="ARBA00022989"/>
    </source>
</evidence>
<comment type="similarity">
    <text evidence="5">Belongs to the SAT4 family.</text>
</comment>